<reference evidence="4" key="1">
    <citation type="submission" date="2010-08" db="EMBL/GenBank/DDBJ databases">
        <authorList>
            <consortium name="Caenorhabditis japonica Sequencing Consortium"/>
            <person name="Wilson R.K."/>
        </authorList>
    </citation>
    <scope>NUCLEOTIDE SEQUENCE [LARGE SCALE GENOMIC DNA]</scope>
    <source>
        <strain evidence="4">DF5081</strain>
    </source>
</reference>
<organism evidence="3 4">
    <name type="scientific">Caenorhabditis japonica</name>
    <dbReference type="NCBI Taxonomy" id="281687"/>
    <lineage>
        <taxon>Eukaryota</taxon>
        <taxon>Metazoa</taxon>
        <taxon>Ecdysozoa</taxon>
        <taxon>Nematoda</taxon>
        <taxon>Chromadorea</taxon>
        <taxon>Rhabditida</taxon>
        <taxon>Rhabditina</taxon>
        <taxon>Rhabditomorpha</taxon>
        <taxon>Rhabditoidea</taxon>
        <taxon>Rhabditidae</taxon>
        <taxon>Peloderinae</taxon>
        <taxon>Caenorhabditis</taxon>
    </lineage>
</organism>
<reference evidence="3" key="2">
    <citation type="submission" date="2022-06" db="UniProtKB">
        <authorList>
            <consortium name="EnsemblMetazoa"/>
        </authorList>
    </citation>
    <scope>IDENTIFICATION</scope>
    <source>
        <strain evidence="3">DF5081</strain>
    </source>
</reference>
<feature type="transmembrane region" description="Helical" evidence="1">
    <location>
        <begin position="12"/>
        <end position="40"/>
    </location>
</feature>
<dbReference type="PANTHER" id="PTHR23017">
    <property type="entry name" value="SERPENTINE RECEPTOR, CLASS X"/>
    <property type="match status" value="1"/>
</dbReference>
<keyword evidence="1" id="KW-0472">Membrane</keyword>
<feature type="domain" description="7TM GPCR serpentine receptor class x (Srx)" evidence="2">
    <location>
        <begin position="22"/>
        <end position="130"/>
    </location>
</feature>
<keyword evidence="1" id="KW-1133">Transmembrane helix</keyword>
<dbReference type="Pfam" id="PF10328">
    <property type="entry name" value="7TM_GPCR_Srx"/>
    <property type="match status" value="1"/>
</dbReference>
<feature type="transmembrane region" description="Helical" evidence="1">
    <location>
        <begin position="76"/>
        <end position="98"/>
    </location>
</feature>
<evidence type="ECO:0000313" key="3">
    <source>
        <dbReference type="EnsemblMetazoa" id="CJA42399.1"/>
    </source>
</evidence>
<keyword evidence="1" id="KW-0812">Transmembrane</keyword>
<dbReference type="EnsemblMetazoa" id="CJA42399.1">
    <property type="protein sequence ID" value="CJA42399.1"/>
    <property type="gene ID" value="WBGene00218247"/>
</dbReference>
<dbReference type="Proteomes" id="UP000005237">
    <property type="component" value="Unassembled WGS sequence"/>
</dbReference>
<accession>A0A8R1ISK5</accession>
<evidence type="ECO:0000256" key="1">
    <source>
        <dbReference type="SAM" id="Phobius"/>
    </source>
</evidence>
<dbReference type="PANTHER" id="PTHR23017:SF3">
    <property type="entry name" value="G-PROTEIN COUPLED RECEPTORS FAMILY 1 PROFILE DOMAIN-CONTAINING PROTEIN"/>
    <property type="match status" value="1"/>
</dbReference>
<dbReference type="InterPro" id="IPR019430">
    <property type="entry name" value="7TM_GPCR_serpentine_rcpt_Srx"/>
</dbReference>
<feature type="transmembrane region" description="Helical" evidence="1">
    <location>
        <begin position="104"/>
        <end position="131"/>
    </location>
</feature>
<keyword evidence="4" id="KW-1185">Reference proteome</keyword>
<evidence type="ECO:0000313" key="4">
    <source>
        <dbReference type="Proteomes" id="UP000005237"/>
    </source>
</evidence>
<protein>
    <submittedName>
        <fullName evidence="3">7TM_GPCR_Srx domain-containing protein</fullName>
    </submittedName>
</protein>
<evidence type="ECO:0000259" key="2">
    <source>
        <dbReference type="Pfam" id="PF10328"/>
    </source>
</evidence>
<name>A0A8R1ISK5_CAEJA</name>
<proteinExistence type="predicted"/>
<sequence length="165" mass="18791">MKTALYTRDMGYIWPTALYCVFNEFDFVGGVILCSCAFIIDMLTLVRLRVANNVIEVHCQIATQDMLKRRKNEIRLFSQAFTQCIVFCITLLSFHVFTLFSDNFWWQFSMVTLIWITAHSLDGLIVVLFHFRLSLCSTKHLTSTAMMSSSASRPANTAIIPGAKA</sequence>
<dbReference type="AlphaFoldDB" id="A0A8R1ISK5"/>